<evidence type="ECO:0000313" key="1">
    <source>
        <dbReference type="EMBL" id="KZD55876.1"/>
    </source>
</evidence>
<sequence length="48" mass="5747">MLEVVQEFQFQISYTYEVSTSGELKLKINHFKIDEILISERTLVRIEK</sequence>
<protein>
    <submittedName>
        <fullName evidence="1">Uncharacterized protein</fullName>
    </submittedName>
</protein>
<gene>
    <name evidence="1" type="ORF">B4088_5301</name>
</gene>
<proteinExistence type="predicted"/>
<dbReference type="Proteomes" id="UP000076482">
    <property type="component" value="Unassembled WGS sequence"/>
</dbReference>
<name>A0A164LFP9_BACCE</name>
<evidence type="ECO:0000313" key="2">
    <source>
        <dbReference type="Proteomes" id="UP000076482"/>
    </source>
</evidence>
<reference evidence="1 2" key="1">
    <citation type="submission" date="2015-09" db="EMBL/GenBank/DDBJ databases">
        <title>Bacillus cereus food isolates.</title>
        <authorList>
            <person name="Boekhorst J."/>
        </authorList>
    </citation>
    <scope>NUCLEOTIDE SEQUENCE [LARGE SCALE GENOMIC DNA]</scope>
    <source>
        <strain evidence="1 2">B4088</strain>
    </source>
</reference>
<comment type="caution">
    <text evidence="1">The sequence shown here is derived from an EMBL/GenBank/DDBJ whole genome shotgun (WGS) entry which is preliminary data.</text>
</comment>
<dbReference type="EMBL" id="LJKE01000103">
    <property type="protein sequence ID" value="KZD55876.1"/>
    <property type="molecule type" value="Genomic_DNA"/>
</dbReference>
<accession>A0A164LFP9</accession>
<organism evidence="1 2">
    <name type="scientific">Bacillus cereus</name>
    <dbReference type="NCBI Taxonomy" id="1396"/>
    <lineage>
        <taxon>Bacteria</taxon>
        <taxon>Bacillati</taxon>
        <taxon>Bacillota</taxon>
        <taxon>Bacilli</taxon>
        <taxon>Bacillales</taxon>
        <taxon>Bacillaceae</taxon>
        <taxon>Bacillus</taxon>
        <taxon>Bacillus cereus group</taxon>
    </lineage>
</organism>
<dbReference type="AlphaFoldDB" id="A0A164LFP9"/>
<dbReference type="PATRIC" id="fig|1396.535.peg.5849"/>